<dbReference type="AlphaFoldDB" id="A0A369KQI7"/>
<dbReference type="SUPFAM" id="SSF82185">
    <property type="entry name" value="Histone H3 K4-specific methyltransferase SET7/9 N-terminal domain"/>
    <property type="match status" value="2"/>
</dbReference>
<dbReference type="PROSITE" id="PS51257">
    <property type="entry name" value="PROKAR_LIPOPROTEIN"/>
    <property type="match status" value="1"/>
</dbReference>
<dbReference type="GO" id="GO:0070828">
    <property type="term" value="P:heterochromatin organization"/>
    <property type="evidence" value="ECO:0007669"/>
    <property type="project" value="TreeGrafter"/>
</dbReference>
<reference evidence="1" key="1">
    <citation type="submission" date="2018-04" db="EMBL/GenBank/DDBJ databases">
        <title>Draft genome sequence of the Candidatus Spirobacillus cienkowskii, a pathogen of freshwater Daphnia species, reconstructed from hemolymph metagenomic reads.</title>
        <authorList>
            <person name="Bresciani L."/>
            <person name="Lemos L.N."/>
            <person name="Wale N."/>
            <person name="Lin J.Y."/>
            <person name="Fernandes G.R."/>
            <person name="Duffy M.A."/>
            <person name="Rodrigues J.M."/>
        </authorList>
    </citation>
    <scope>NUCLEOTIDE SEQUENCE [LARGE SCALE GENOMIC DNA]</scope>
    <source>
        <strain evidence="1">Binning01</strain>
    </source>
</reference>
<proteinExistence type="predicted"/>
<dbReference type="EMBL" id="QOVW01000102">
    <property type="protein sequence ID" value="RDB35137.1"/>
    <property type="molecule type" value="Genomic_DNA"/>
</dbReference>
<organism evidence="1 2">
    <name type="scientific">Spirobacillus cienkowskii</name>
    <dbReference type="NCBI Taxonomy" id="495820"/>
    <lineage>
        <taxon>Bacteria</taxon>
        <taxon>Pseudomonadati</taxon>
        <taxon>Bdellovibrionota</taxon>
        <taxon>Oligoflexia</taxon>
        <taxon>Silvanigrellales</taxon>
        <taxon>Spirobacillus</taxon>
    </lineage>
</organism>
<dbReference type="Gene3D" id="2.20.110.10">
    <property type="entry name" value="Histone H3 K4-specific methyltransferase SET7/9 N-terminal domain"/>
    <property type="match status" value="2"/>
</dbReference>
<sequence>MKKLIKIFNNNLNLKINKMRKIFFVLFFVFFSGCTTISKIEDKPVNKSLLTDNNKELNNDKNKKEIERNIAPKLEDLKKMYDKIYIYEKDFIKLESNNITHFLDIKTKEPISGIGISLYENGVIKRIIVFKNGFVNGFDRNYYESGKIKDESLYKDGIPYGTGIIWYENGNIKSTVIYQNQNGLLNIELTEHDENGNIKIIVKAQKIEIKIIYKYIFDDNIEEEKKEKMEQDLLKFLVEGKKYYESGQLKEERLFKNGVLDGEVKNYYESGQLKQEGLFKNGVRDGEYKLYNEDKIMIEKGKYCNDVRCGVVQLFYPDSGELNTEGEYIKGKKEGKFTLYFKKGAVCATFIYKNDKLISGKSRIGRKYNRAELVNWENTLTANCN</sequence>
<evidence type="ECO:0000313" key="1">
    <source>
        <dbReference type="EMBL" id="RDB35137.1"/>
    </source>
</evidence>
<keyword evidence="2" id="KW-1185">Reference proteome</keyword>
<dbReference type="InterPro" id="IPR011652">
    <property type="entry name" value="MORN_2"/>
</dbReference>
<dbReference type="Proteomes" id="UP000253934">
    <property type="component" value="Unassembled WGS sequence"/>
</dbReference>
<dbReference type="Gene3D" id="3.90.930.1">
    <property type="match status" value="1"/>
</dbReference>
<gene>
    <name evidence="1" type="ORF">DCC88_11750</name>
</gene>
<evidence type="ECO:0000313" key="2">
    <source>
        <dbReference type="Proteomes" id="UP000253934"/>
    </source>
</evidence>
<name>A0A369KQI7_9BACT</name>
<dbReference type="PANTHER" id="PTHR46820">
    <property type="entry name" value="HISTONE-LYSINE N-METHYLTRANSFERASE SETD7"/>
    <property type="match status" value="1"/>
</dbReference>
<dbReference type="GO" id="GO:0003682">
    <property type="term" value="F:chromatin binding"/>
    <property type="evidence" value="ECO:0007669"/>
    <property type="project" value="TreeGrafter"/>
</dbReference>
<protein>
    <submittedName>
        <fullName evidence="1">Toxin-antitoxin system YwqK family antitoxin</fullName>
    </submittedName>
</protein>
<dbReference type="Pfam" id="PF07661">
    <property type="entry name" value="MORN_2"/>
    <property type="match status" value="4"/>
</dbReference>
<dbReference type="PANTHER" id="PTHR46820:SF1">
    <property type="entry name" value="HISTONE-LYSINE N-METHYLTRANSFERASE SETD7"/>
    <property type="match status" value="1"/>
</dbReference>
<accession>A0A369KQI7</accession>
<dbReference type="GO" id="GO:0005694">
    <property type="term" value="C:chromosome"/>
    <property type="evidence" value="ECO:0007669"/>
    <property type="project" value="TreeGrafter"/>
</dbReference>
<comment type="caution">
    <text evidence="1">The sequence shown here is derived from an EMBL/GenBank/DDBJ whole genome shotgun (WGS) entry which is preliminary data.</text>
</comment>